<dbReference type="GO" id="GO:0015232">
    <property type="term" value="F:heme transmembrane transporter activity"/>
    <property type="evidence" value="ECO:0007669"/>
    <property type="project" value="InterPro"/>
</dbReference>
<dbReference type="InterPro" id="IPR002541">
    <property type="entry name" value="Cyt_c_assembly"/>
</dbReference>
<sequence length="245" mass="27766">MLVFSSFVHRFSSPKSYVEITRKFFPYISLFGFLLLLIGWIWGLAFAPEDAVQGNSYRIIYLHVPASIFAQLVYFFMSICALIHLVWRVKLAAYLIKSAALVGAMITFIALFSGSIWGIPTWGTWWQWDARITSTLILFIMYLGIITLHGSFSNLEKADRLMSILVVVGVVNIPIIKKSVDWWSTLHQSASITISDGTSIDPSMLYPLLISIFGMGLTLISLGILSSKFYILTREKNKKWVQSYV</sequence>
<evidence type="ECO:0000256" key="3">
    <source>
        <dbReference type="ARBA" id="ARBA00022692"/>
    </source>
</evidence>
<evidence type="ECO:0000256" key="4">
    <source>
        <dbReference type="ARBA" id="ARBA00022748"/>
    </source>
</evidence>
<evidence type="ECO:0000256" key="2">
    <source>
        <dbReference type="ARBA" id="ARBA00005840"/>
    </source>
</evidence>
<feature type="transmembrane region" description="Helical" evidence="7">
    <location>
        <begin position="205"/>
        <end position="231"/>
    </location>
</feature>
<feature type="transmembrane region" description="Helical" evidence="7">
    <location>
        <begin position="131"/>
        <end position="148"/>
    </location>
</feature>
<dbReference type="GO" id="GO:0020037">
    <property type="term" value="F:heme binding"/>
    <property type="evidence" value="ECO:0007669"/>
    <property type="project" value="InterPro"/>
</dbReference>
<evidence type="ECO:0000256" key="7">
    <source>
        <dbReference type="SAM" id="Phobius"/>
    </source>
</evidence>
<protein>
    <recommendedName>
        <fullName evidence="8">Cytochrome c assembly protein domain-containing protein</fullName>
    </recommendedName>
</protein>
<evidence type="ECO:0000256" key="1">
    <source>
        <dbReference type="ARBA" id="ARBA00004141"/>
    </source>
</evidence>
<feature type="transmembrane region" description="Helical" evidence="7">
    <location>
        <begin position="24"/>
        <end position="47"/>
    </location>
</feature>
<feature type="transmembrane region" description="Helical" evidence="7">
    <location>
        <begin position="160"/>
        <end position="176"/>
    </location>
</feature>
<proteinExistence type="inferred from homology"/>
<dbReference type="InterPro" id="IPR003557">
    <property type="entry name" value="Cyt_c_biogenesis_CcmC"/>
</dbReference>
<keyword evidence="3 7" id="KW-0812">Transmembrane</keyword>
<evidence type="ECO:0000259" key="8">
    <source>
        <dbReference type="Pfam" id="PF01578"/>
    </source>
</evidence>
<keyword evidence="4" id="KW-0201">Cytochrome c-type biogenesis</keyword>
<evidence type="ECO:0000256" key="6">
    <source>
        <dbReference type="ARBA" id="ARBA00023136"/>
    </source>
</evidence>
<gene>
    <name evidence="9" type="ORF">METZ01_LOCUS94453</name>
</gene>
<name>A0A381VMP7_9ZZZZ</name>
<dbReference type="PANTHER" id="PTHR30071:SF1">
    <property type="entry name" value="CYTOCHROME B_B6 PROTEIN-RELATED"/>
    <property type="match status" value="1"/>
</dbReference>
<dbReference type="EMBL" id="UINC01009269">
    <property type="protein sequence ID" value="SVA41599.1"/>
    <property type="molecule type" value="Genomic_DNA"/>
</dbReference>
<keyword evidence="5 7" id="KW-1133">Transmembrane helix</keyword>
<comment type="similarity">
    <text evidence="2">Belongs to the CcmC/CycZ/HelC family.</text>
</comment>
<comment type="subcellular location">
    <subcellularLocation>
        <location evidence="1">Membrane</location>
        <topology evidence="1">Multi-pass membrane protein</topology>
    </subcellularLocation>
</comment>
<evidence type="ECO:0000313" key="9">
    <source>
        <dbReference type="EMBL" id="SVA41599.1"/>
    </source>
</evidence>
<dbReference type="AlphaFoldDB" id="A0A381VMP7"/>
<dbReference type="GO" id="GO:0005886">
    <property type="term" value="C:plasma membrane"/>
    <property type="evidence" value="ECO:0007669"/>
    <property type="project" value="TreeGrafter"/>
</dbReference>
<keyword evidence="6 7" id="KW-0472">Membrane</keyword>
<dbReference type="InterPro" id="IPR045062">
    <property type="entry name" value="Cyt_c_biogenesis_CcsA/CcmC"/>
</dbReference>
<organism evidence="9">
    <name type="scientific">marine metagenome</name>
    <dbReference type="NCBI Taxonomy" id="408172"/>
    <lineage>
        <taxon>unclassified sequences</taxon>
        <taxon>metagenomes</taxon>
        <taxon>ecological metagenomes</taxon>
    </lineage>
</organism>
<dbReference type="PANTHER" id="PTHR30071">
    <property type="entry name" value="HEME EXPORTER PROTEIN C"/>
    <property type="match status" value="1"/>
</dbReference>
<dbReference type="Pfam" id="PF01578">
    <property type="entry name" value="Cytochrom_C_asm"/>
    <property type="match status" value="1"/>
</dbReference>
<dbReference type="NCBIfam" id="TIGR01191">
    <property type="entry name" value="ccmC"/>
    <property type="match status" value="1"/>
</dbReference>
<reference evidence="9" key="1">
    <citation type="submission" date="2018-05" db="EMBL/GenBank/DDBJ databases">
        <authorList>
            <person name="Lanie J.A."/>
            <person name="Ng W.-L."/>
            <person name="Kazmierczak K.M."/>
            <person name="Andrzejewski T.M."/>
            <person name="Davidsen T.M."/>
            <person name="Wayne K.J."/>
            <person name="Tettelin H."/>
            <person name="Glass J.I."/>
            <person name="Rusch D."/>
            <person name="Podicherti R."/>
            <person name="Tsui H.-C.T."/>
            <person name="Winkler M.E."/>
        </authorList>
    </citation>
    <scope>NUCLEOTIDE SEQUENCE</scope>
</reference>
<feature type="transmembrane region" description="Helical" evidence="7">
    <location>
        <begin position="99"/>
        <end position="119"/>
    </location>
</feature>
<accession>A0A381VMP7</accession>
<dbReference type="PRINTS" id="PR01386">
    <property type="entry name" value="CCMCBIOGNSIS"/>
</dbReference>
<evidence type="ECO:0000256" key="5">
    <source>
        <dbReference type="ARBA" id="ARBA00022989"/>
    </source>
</evidence>
<feature type="domain" description="Cytochrome c assembly protein" evidence="8">
    <location>
        <begin position="33"/>
        <end position="187"/>
    </location>
</feature>
<feature type="transmembrane region" description="Helical" evidence="7">
    <location>
        <begin position="59"/>
        <end position="87"/>
    </location>
</feature>
<dbReference type="GO" id="GO:0017004">
    <property type="term" value="P:cytochrome complex assembly"/>
    <property type="evidence" value="ECO:0007669"/>
    <property type="project" value="UniProtKB-KW"/>
</dbReference>